<gene>
    <name evidence="15" type="ORF">AMSG_00067</name>
</gene>
<keyword evidence="10" id="KW-0411">Iron-sulfur</keyword>
<evidence type="ECO:0000256" key="3">
    <source>
        <dbReference type="ARBA" id="ARBA00008435"/>
    </source>
</evidence>
<keyword evidence="11" id="KW-0413">Isomerase</keyword>
<dbReference type="Pfam" id="PF13307">
    <property type="entry name" value="Helicase_C_2"/>
    <property type="match status" value="1"/>
</dbReference>
<feature type="region of interest" description="Disordered" evidence="13">
    <location>
        <begin position="559"/>
        <end position="578"/>
    </location>
</feature>
<dbReference type="InterPro" id="IPR006555">
    <property type="entry name" value="ATP-dep_Helicase_C"/>
</dbReference>
<dbReference type="GO" id="GO:0005524">
    <property type="term" value="F:ATP binding"/>
    <property type="evidence" value="ECO:0007669"/>
    <property type="project" value="UniProtKB-KW"/>
</dbReference>
<evidence type="ECO:0000256" key="11">
    <source>
        <dbReference type="ARBA" id="ARBA00023235"/>
    </source>
</evidence>
<protein>
    <submittedName>
        <fullName evidence="15">ATP-dependent RNA helicase chl1</fullName>
    </submittedName>
</protein>
<dbReference type="OrthoDB" id="267079at2759"/>
<dbReference type="InterPro" id="IPR045028">
    <property type="entry name" value="DinG/Rad3-like"/>
</dbReference>
<evidence type="ECO:0000259" key="14">
    <source>
        <dbReference type="PROSITE" id="PS51193"/>
    </source>
</evidence>
<evidence type="ECO:0000313" key="15">
    <source>
        <dbReference type="EMBL" id="KNC45953.1"/>
    </source>
</evidence>
<keyword evidence="8" id="KW-0067">ATP-binding</keyword>
<dbReference type="Proteomes" id="UP000054408">
    <property type="component" value="Unassembled WGS sequence"/>
</dbReference>
<comment type="similarity">
    <text evidence="3">Belongs to the DEAD box helicase family. DEAH subfamily. DDX11/CHL1 sub-subfamily.</text>
</comment>
<dbReference type="GO" id="GO:0034085">
    <property type="term" value="P:establishment of sister chromatid cohesion"/>
    <property type="evidence" value="ECO:0007669"/>
    <property type="project" value="TreeGrafter"/>
</dbReference>
<dbReference type="STRING" id="461836.A0A0L0D3S3"/>
<dbReference type="Pfam" id="PF06733">
    <property type="entry name" value="DEAD_2"/>
    <property type="match status" value="1"/>
</dbReference>
<reference evidence="15 16" key="1">
    <citation type="submission" date="2010-05" db="EMBL/GenBank/DDBJ databases">
        <title>The Genome Sequence of Thecamonas trahens ATCC 50062.</title>
        <authorList>
            <consortium name="The Broad Institute Genome Sequencing Platform"/>
            <person name="Russ C."/>
            <person name="Cuomo C."/>
            <person name="Shea T."/>
            <person name="Young S.K."/>
            <person name="Zeng Q."/>
            <person name="Koehrsen M."/>
            <person name="Haas B."/>
            <person name="Borodovsky M."/>
            <person name="Guigo R."/>
            <person name="Alvarado L."/>
            <person name="Berlin A."/>
            <person name="Bochicchio J."/>
            <person name="Borenstein D."/>
            <person name="Chapman S."/>
            <person name="Chen Z."/>
            <person name="Freedman E."/>
            <person name="Gellesch M."/>
            <person name="Goldberg J."/>
            <person name="Griggs A."/>
            <person name="Gujja S."/>
            <person name="Heilman E."/>
            <person name="Heiman D."/>
            <person name="Hepburn T."/>
            <person name="Howarth C."/>
            <person name="Jen D."/>
            <person name="Larson L."/>
            <person name="Mehta T."/>
            <person name="Park D."/>
            <person name="Pearson M."/>
            <person name="Roberts A."/>
            <person name="Saif S."/>
            <person name="Shenoy N."/>
            <person name="Sisk P."/>
            <person name="Stolte C."/>
            <person name="Sykes S."/>
            <person name="Thomson T."/>
            <person name="Walk T."/>
            <person name="White J."/>
            <person name="Yandava C."/>
            <person name="Burger G."/>
            <person name="Gray M.W."/>
            <person name="Holland P.W.H."/>
            <person name="King N."/>
            <person name="Lang F.B.F."/>
            <person name="Roger A.J."/>
            <person name="Ruiz-Trillo I."/>
            <person name="Lander E."/>
            <person name="Nusbaum C."/>
        </authorList>
    </citation>
    <scope>NUCLEOTIDE SEQUENCE [LARGE SCALE GENOMIC DNA]</scope>
    <source>
        <strain evidence="15 16">ATCC 50062</strain>
    </source>
</reference>
<dbReference type="GO" id="GO:0005634">
    <property type="term" value="C:nucleus"/>
    <property type="evidence" value="ECO:0007669"/>
    <property type="project" value="UniProtKB-SubCell"/>
</dbReference>
<evidence type="ECO:0000256" key="13">
    <source>
        <dbReference type="SAM" id="MobiDB-lite"/>
    </source>
</evidence>
<dbReference type="PROSITE" id="PS51193">
    <property type="entry name" value="HELICASE_ATP_BIND_2"/>
    <property type="match status" value="1"/>
</dbReference>
<evidence type="ECO:0000256" key="2">
    <source>
        <dbReference type="ARBA" id="ARBA00004123"/>
    </source>
</evidence>
<dbReference type="AlphaFoldDB" id="A0A0L0D3S3"/>
<dbReference type="EMBL" id="GL349433">
    <property type="protein sequence ID" value="KNC45953.1"/>
    <property type="molecule type" value="Genomic_DNA"/>
</dbReference>
<accession>A0A0L0D3S3</accession>
<dbReference type="InterPro" id="IPR027417">
    <property type="entry name" value="P-loop_NTPase"/>
</dbReference>
<keyword evidence="7 15" id="KW-0347">Helicase</keyword>
<keyword evidence="4" id="KW-0479">Metal-binding</keyword>
<dbReference type="GO" id="GO:0051536">
    <property type="term" value="F:iron-sulfur cluster binding"/>
    <property type="evidence" value="ECO:0007669"/>
    <property type="project" value="UniProtKB-KW"/>
</dbReference>
<dbReference type="InterPro" id="IPR010614">
    <property type="entry name" value="RAD3-like_helicase_DEAD"/>
</dbReference>
<dbReference type="RefSeq" id="XP_013762934.1">
    <property type="nucleotide sequence ID" value="XM_013907480.1"/>
</dbReference>
<keyword evidence="6" id="KW-0378">Hydrolase</keyword>
<dbReference type="GO" id="GO:0003677">
    <property type="term" value="F:DNA binding"/>
    <property type="evidence" value="ECO:0007669"/>
    <property type="project" value="InterPro"/>
</dbReference>
<evidence type="ECO:0000256" key="7">
    <source>
        <dbReference type="ARBA" id="ARBA00022806"/>
    </source>
</evidence>
<keyword evidence="12" id="KW-0539">Nucleus</keyword>
<dbReference type="PANTHER" id="PTHR11472:SF41">
    <property type="entry name" value="ATP-DEPENDENT DNA HELICASE DDX11-RELATED"/>
    <property type="match status" value="1"/>
</dbReference>
<keyword evidence="16" id="KW-1185">Reference proteome</keyword>
<dbReference type="InterPro" id="IPR006554">
    <property type="entry name" value="Helicase-like_DEXD_c2"/>
</dbReference>
<evidence type="ECO:0000256" key="12">
    <source>
        <dbReference type="ARBA" id="ARBA00023242"/>
    </source>
</evidence>
<dbReference type="SMART" id="SM00488">
    <property type="entry name" value="DEXDc2"/>
    <property type="match status" value="1"/>
</dbReference>
<keyword evidence="9" id="KW-0408">Iron</keyword>
<dbReference type="InterPro" id="IPR013020">
    <property type="entry name" value="Rad3/Chl1-like"/>
</dbReference>
<dbReference type="GO" id="GO:0016818">
    <property type="term" value="F:hydrolase activity, acting on acid anhydrides, in phosphorus-containing anhydrides"/>
    <property type="evidence" value="ECO:0007669"/>
    <property type="project" value="InterPro"/>
</dbReference>
<evidence type="ECO:0000313" key="16">
    <source>
        <dbReference type="Proteomes" id="UP000054408"/>
    </source>
</evidence>
<evidence type="ECO:0000256" key="1">
    <source>
        <dbReference type="ARBA" id="ARBA00001966"/>
    </source>
</evidence>
<dbReference type="eggNOG" id="KOG1133">
    <property type="taxonomic scope" value="Eukaryota"/>
</dbReference>
<dbReference type="GO" id="GO:0003678">
    <property type="term" value="F:DNA helicase activity"/>
    <property type="evidence" value="ECO:0007669"/>
    <property type="project" value="InterPro"/>
</dbReference>
<evidence type="ECO:0000256" key="4">
    <source>
        <dbReference type="ARBA" id="ARBA00022723"/>
    </source>
</evidence>
<keyword evidence="5" id="KW-0547">Nucleotide-binding</keyword>
<dbReference type="PANTHER" id="PTHR11472">
    <property type="entry name" value="DNA REPAIR DEAD HELICASE RAD3/XP-D SUBFAMILY MEMBER"/>
    <property type="match status" value="1"/>
</dbReference>
<dbReference type="Gene3D" id="3.40.50.300">
    <property type="entry name" value="P-loop containing nucleotide triphosphate hydrolases"/>
    <property type="match status" value="3"/>
</dbReference>
<organism evidence="15 16">
    <name type="scientific">Thecamonas trahens ATCC 50062</name>
    <dbReference type="NCBI Taxonomy" id="461836"/>
    <lineage>
        <taxon>Eukaryota</taxon>
        <taxon>Apusozoa</taxon>
        <taxon>Apusomonadida</taxon>
        <taxon>Apusomonadidae</taxon>
        <taxon>Thecamonas</taxon>
    </lineage>
</organism>
<comment type="cofactor">
    <cofactor evidence="1">
        <name>[4Fe-4S] cluster</name>
        <dbReference type="ChEBI" id="CHEBI:49883"/>
    </cofactor>
</comment>
<evidence type="ECO:0000256" key="9">
    <source>
        <dbReference type="ARBA" id="ARBA00023004"/>
    </source>
</evidence>
<dbReference type="SMART" id="SM00491">
    <property type="entry name" value="HELICc2"/>
    <property type="match status" value="1"/>
</dbReference>
<dbReference type="InterPro" id="IPR014013">
    <property type="entry name" value="Helic_SF1/SF2_ATP-bd_DinG/Rad3"/>
</dbReference>
<name>A0A0L0D3S3_THETB</name>
<evidence type="ECO:0000256" key="6">
    <source>
        <dbReference type="ARBA" id="ARBA00022801"/>
    </source>
</evidence>
<feature type="domain" description="Helicase ATP-binding" evidence="14">
    <location>
        <begin position="1"/>
        <end position="487"/>
    </location>
</feature>
<dbReference type="OMA" id="PRQRIYS"/>
<proteinExistence type="inferred from homology"/>
<comment type="subcellular location">
    <subcellularLocation>
        <location evidence="2">Nucleus</location>
    </subcellularLocation>
</comment>
<evidence type="ECO:0000256" key="10">
    <source>
        <dbReference type="ARBA" id="ARBA00023014"/>
    </source>
</evidence>
<evidence type="ECO:0000256" key="8">
    <source>
        <dbReference type="ARBA" id="ARBA00022840"/>
    </source>
</evidence>
<dbReference type="GO" id="GO:0006139">
    <property type="term" value="P:nucleobase-containing compound metabolic process"/>
    <property type="evidence" value="ECO:0007669"/>
    <property type="project" value="InterPro"/>
</dbReference>
<evidence type="ECO:0000256" key="5">
    <source>
        <dbReference type="ARBA" id="ARBA00022741"/>
    </source>
</evidence>
<dbReference type="GeneID" id="25559892"/>
<sequence>MNYSFPFDEPYSVQIQLMDALSKVLAVTPATGPASLAVLESPTGTGKSLSLICATLTWLTSCGRDIASKRLALAAARDMARTLASAARETKVPLPKPAPRLPAWVSQHAATAEADDAATTRAEMDAEDKALRRILASATSRLATGSAATDALDGMARARARARARLLNQAGPSATPLATDPNPPAMSAFEAEIEAKFGSSAPMPPPELDDSGAAPDDAFIVDLVPDGLPALMLELDALNDDENRTTSRRARHEASTLGGVPLPNLAQATKVYYCSRTHSQIAQFVDEIRGTAFADAGLRVITLGSRKQLCINPKINKPSSSVASINDACRDARSKTKAPRSKRKRESSACGCPFYEPMATAAAPQPSYPVYALTEIRTLDELARLGTSLSSCPYFGTRRAVAGADLVALPYTMLVHEGTRAALGIDLTGAVIVVDEAHNLVDAINAVHSVTVTAAAVSRARAQLNAYFERYRSRLSAYNRDSLLTILNVVSSFSAYFASLPPSASQPGTKAVLPVNEFLHSATLGIDHFNPFDMRKYLDASQLLNKLLGFAAAAAAEAQAPGDDDGGGEDAQARPPPPADSPLRNIIAFLEAVNHPLAAEHGRILLAAHPETGTLSVKHLVLNPSVYFAPLVADAHAVVLAGGTLQPVDELLIQLLGPQRASEVAVTQAPASPVPGGVSLFSCDHVVDPSSLLTLVVGVSPLDPSTRFRFTYSRRDALIPHAVRALANFANVSPGGMVVFSRQPVLSHRKPVFRETARGSGAEVLARYAQTVAANPRRGALLSCVIGGKMSEGINFSDDLGRLIVVVGVPYPPPNDPELNARLDFVASAKAAAGNAPAPGTNRARISGMATMCMKGVNQSIGRAIRHKNDYASIVLLDERYALDATLFSLLPAWIMRNSAAAVASPPSSSSLSHATSFGASIRSLVLFWKAIRQRNEISAGPSVSGAANP</sequence>
<dbReference type="NCBIfam" id="TIGR00604">
    <property type="entry name" value="rad3"/>
    <property type="match status" value="1"/>
</dbReference>
<dbReference type="GO" id="GO:0046872">
    <property type="term" value="F:metal ion binding"/>
    <property type="evidence" value="ECO:0007669"/>
    <property type="project" value="UniProtKB-KW"/>
</dbReference>